<proteinExistence type="inferred from homology"/>
<sequence>MPLVDLGAYAEEFDADPYPFYAALREAGPVHRAMIGGDLSWLVVGHDEARQALNHPALSKDWLGSDLFDSTAHAANVNMLETDPPHHTRLRRLVAREFTPRRVEALRPRVQQVTDELLDAMAARPDRRADLIRAFAAPLPMTVICELLGVPDLDQERFRFWSAEIVTPLNPVGPDPRALERMTAYLRELVEAKAKDPGEDLLSALIRTLPQEPADAAGPQVADGDRLSPDELIGMAFLLLVAGHETTVNLIGNGVRALLAHPGQLAALRADPDGLIDGAVEEMLRYDGPVQHATYRFARTDLEISGTRIEAGSSVLVALAAANRDPERFAEPAPETFDIRRTGQSHLAFGHGIHFCLGAPLARMEGRIAIRSLLERFPDLAEDPDAGPRDWLPGTLMRGVRTLPLRW</sequence>
<evidence type="ECO:0000256" key="4">
    <source>
        <dbReference type="ARBA" id="ARBA00023002"/>
    </source>
</evidence>
<dbReference type="GO" id="GO:0004497">
    <property type="term" value="F:monooxygenase activity"/>
    <property type="evidence" value="ECO:0007669"/>
    <property type="project" value="UniProtKB-KW"/>
</dbReference>
<organism evidence="8">
    <name type="scientific">Streptomyces sp. NBC_00049</name>
    <dbReference type="NCBI Taxonomy" id="2903617"/>
    <lineage>
        <taxon>Bacteria</taxon>
        <taxon>Bacillati</taxon>
        <taxon>Actinomycetota</taxon>
        <taxon>Actinomycetes</taxon>
        <taxon>Kitasatosporales</taxon>
        <taxon>Streptomycetaceae</taxon>
        <taxon>Streptomyces</taxon>
    </lineage>
</organism>
<keyword evidence="2 7" id="KW-0349">Heme</keyword>
<dbReference type="FunFam" id="1.10.630.10:FF:000018">
    <property type="entry name" value="Cytochrome P450 monooxygenase"/>
    <property type="match status" value="1"/>
</dbReference>
<dbReference type="AlphaFoldDB" id="A0AAU2JZU9"/>
<dbReference type="GO" id="GO:0020037">
    <property type="term" value="F:heme binding"/>
    <property type="evidence" value="ECO:0007669"/>
    <property type="project" value="InterPro"/>
</dbReference>
<comment type="similarity">
    <text evidence="1 7">Belongs to the cytochrome P450 family.</text>
</comment>
<dbReference type="InterPro" id="IPR001128">
    <property type="entry name" value="Cyt_P450"/>
</dbReference>
<dbReference type="PANTHER" id="PTHR46696">
    <property type="entry name" value="P450, PUTATIVE (EUROFUNG)-RELATED"/>
    <property type="match status" value="1"/>
</dbReference>
<reference evidence="8" key="1">
    <citation type="submission" date="2022-10" db="EMBL/GenBank/DDBJ databases">
        <title>The complete genomes of actinobacterial strains from the NBC collection.</title>
        <authorList>
            <person name="Joergensen T.S."/>
            <person name="Alvarez Arevalo M."/>
            <person name="Sterndorff E.B."/>
            <person name="Faurdal D."/>
            <person name="Vuksanovic O."/>
            <person name="Mourched A.-S."/>
            <person name="Charusanti P."/>
            <person name="Shaw S."/>
            <person name="Blin K."/>
            <person name="Weber T."/>
        </authorList>
    </citation>
    <scope>NUCLEOTIDE SEQUENCE</scope>
    <source>
        <strain evidence="8">NBC_00049</strain>
    </source>
</reference>
<keyword evidence="6 7" id="KW-0503">Monooxygenase</keyword>
<accession>A0AAU2JZU9</accession>
<gene>
    <name evidence="8" type="ORF">OG327_36380</name>
</gene>
<dbReference type="GO" id="GO:0005506">
    <property type="term" value="F:iron ion binding"/>
    <property type="evidence" value="ECO:0007669"/>
    <property type="project" value="InterPro"/>
</dbReference>
<keyword evidence="4 7" id="KW-0560">Oxidoreductase</keyword>
<evidence type="ECO:0000256" key="1">
    <source>
        <dbReference type="ARBA" id="ARBA00010617"/>
    </source>
</evidence>
<dbReference type="Pfam" id="PF00067">
    <property type="entry name" value="p450"/>
    <property type="match status" value="1"/>
</dbReference>
<evidence type="ECO:0000256" key="5">
    <source>
        <dbReference type="ARBA" id="ARBA00023004"/>
    </source>
</evidence>
<dbReference type="EMBL" id="CP108264">
    <property type="protein sequence ID" value="WTU78344.1"/>
    <property type="molecule type" value="Genomic_DNA"/>
</dbReference>
<evidence type="ECO:0000256" key="7">
    <source>
        <dbReference type="RuleBase" id="RU000461"/>
    </source>
</evidence>
<evidence type="ECO:0000256" key="2">
    <source>
        <dbReference type="ARBA" id="ARBA00022617"/>
    </source>
</evidence>
<keyword evidence="3 7" id="KW-0479">Metal-binding</keyword>
<evidence type="ECO:0000313" key="8">
    <source>
        <dbReference type="EMBL" id="WTU78344.1"/>
    </source>
</evidence>
<dbReference type="GO" id="GO:0016705">
    <property type="term" value="F:oxidoreductase activity, acting on paired donors, with incorporation or reduction of molecular oxygen"/>
    <property type="evidence" value="ECO:0007669"/>
    <property type="project" value="InterPro"/>
</dbReference>
<evidence type="ECO:0000256" key="3">
    <source>
        <dbReference type="ARBA" id="ARBA00022723"/>
    </source>
</evidence>
<dbReference type="PANTHER" id="PTHR46696:SF1">
    <property type="entry name" value="CYTOCHROME P450 YJIB-RELATED"/>
    <property type="match status" value="1"/>
</dbReference>
<dbReference type="SUPFAM" id="SSF48264">
    <property type="entry name" value="Cytochrome P450"/>
    <property type="match status" value="1"/>
</dbReference>
<dbReference type="InterPro" id="IPR017972">
    <property type="entry name" value="Cyt_P450_CS"/>
</dbReference>
<dbReference type="InterPro" id="IPR002397">
    <property type="entry name" value="Cyt_P450_B"/>
</dbReference>
<dbReference type="InterPro" id="IPR036396">
    <property type="entry name" value="Cyt_P450_sf"/>
</dbReference>
<dbReference type="CDD" id="cd11029">
    <property type="entry name" value="CYP107-like"/>
    <property type="match status" value="1"/>
</dbReference>
<dbReference type="Gene3D" id="1.10.630.10">
    <property type="entry name" value="Cytochrome P450"/>
    <property type="match status" value="1"/>
</dbReference>
<dbReference type="PROSITE" id="PS00086">
    <property type="entry name" value="CYTOCHROME_P450"/>
    <property type="match status" value="1"/>
</dbReference>
<keyword evidence="5 7" id="KW-0408">Iron</keyword>
<protein>
    <submittedName>
        <fullName evidence="8">Cytochrome P450</fullName>
    </submittedName>
</protein>
<dbReference type="PRINTS" id="PR00359">
    <property type="entry name" value="BP450"/>
</dbReference>
<evidence type="ECO:0000256" key="6">
    <source>
        <dbReference type="ARBA" id="ARBA00023033"/>
    </source>
</evidence>
<name>A0AAU2JZU9_9ACTN</name>